<organism evidence="2 3">
    <name type="scientific">Prevotella intermedia</name>
    <dbReference type="NCBI Taxonomy" id="28131"/>
    <lineage>
        <taxon>Bacteria</taxon>
        <taxon>Pseudomonadati</taxon>
        <taxon>Bacteroidota</taxon>
        <taxon>Bacteroidia</taxon>
        <taxon>Bacteroidales</taxon>
        <taxon>Prevotellaceae</taxon>
        <taxon>Prevotella</taxon>
    </lineage>
</organism>
<gene>
    <name evidence="2" type="ORF">CTI18_03425</name>
</gene>
<keyword evidence="1" id="KW-0812">Transmembrane</keyword>
<reference evidence="2 3" key="1">
    <citation type="submission" date="2017-11" db="EMBL/GenBank/DDBJ databases">
        <title>Genome sequencing of Prevotella intermedia KCOM 1653.</title>
        <authorList>
            <person name="Kook J.-K."/>
            <person name="Park S.-N."/>
            <person name="Lim Y.K."/>
        </authorList>
    </citation>
    <scope>NUCLEOTIDE SEQUENCE [LARGE SCALE GENOMIC DNA]</scope>
    <source>
        <strain evidence="2 3">KCOM 1653</strain>
    </source>
</reference>
<proteinExistence type="predicted"/>
<comment type="caution">
    <text evidence="2">The sequence shown here is derived from an EMBL/GenBank/DDBJ whole genome shotgun (WGS) entry which is preliminary data.</text>
</comment>
<evidence type="ECO:0000313" key="3">
    <source>
        <dbReference type="Proteomes" id="UP000230046"/>
    </source>
</evidence>
<sequence>MAIGKSKLSDMDFGFFESSVEKNIETDKASDRFDRQLQAYDDACAQLKSTKNSIESIVASLDDIVAKLNTDIRDITDAAQTLDEFLVKVRNVKLEAKIAAPDLNRLSECQKQINADVAKLLEAHRRDLKERLTNHFYEMANMMSRNKGVWLSSGWVKTFLWVSVPCLIYTIITIVYFVASCFGK</sequence>
<evidence type="ECO:0000313" key="2">
    <source>
        <dbReference type="EMBL" id="PIK20447.1"/>
    </source>
</evidence>
<protein>
    <submittedName>
        <fullName evidence="2">Uncharacterized protein</fullName>
    </submittedName>
</protein>
<keyword evidence="1" id="KW-0472">Membrane</keyword>
<name>A0A2G8IAI5_PREIN</name>
<dbReference type="AlphaFoldDB" id="A0A2G8IAI5"/>
<dbReference type="RefSeq" id="WP_099835539.1">
    <property type="nucleotide sequence ID" value="NZ_PEKN01000001.1"/>
</dbReference>
<dbReference type="Proteomes" id="UP000230046">
    <property type="component" value="Unassembled WGS sequence"/>
</dbReference>
<dbReference type="EMBL" id="PEKN01000001">
    <property type="protein sequence ID" value="PIK20447.1"/>
    <property type="molecule type" value="Genomic_DNA"/>
</dbReference>
<evidence type="ECO:0000256" key="1">
    <source>
        <dbReference type="SAM" id="Phobius"/>
    </source>
</evidence>
<feature type="transmembrane region" description="Helical" evidence="1">
    <location>
        <begin position="159"/>
        <end position="179"/>
    </location>
</feature>
<accession>A0A2G8IAI5</accession>
<keyword evidence="1" id="KW-1133">Transmembrane helix</keyword>